<comment type="subcellular location">
    <subcellularLocation>
        <location evidence="2">Cytoplasm</location>
    </subcellularLocation>
</comment>
<feature type="region of interest" description="Disordered" evidence="3">
    <location>
        <begin position="1"/>
        <end position="33"/>
    </location>
</feature>
<comment type="subunit">
    <text evidence="2">UreD, UreF and UreG form a complex that acts as a GTP-hydrolysis-dependent molecular chaperone, activating the urease apoprotein by helping to assemble the nickel containing metallocenter of UreC. The UreE protein probably delivers the nickel.</text>
</comment>
<comment type="similarity">
    <text evidence="2">Belongs to the UreD family.</text>
</comment>
<sequence length="259" mass="26617">MSPFEARTAPAATTAATARITAEPDGRGGTDLPVLAGGGPIALRRTRGTHPARVVIVGSMAAPIGGDHLALRAEVRPGAALEVGSAAATVSLPSADRRPARYDLDLAVGENAELHWLPEPVIAAAGSHLITTTRIDLAETARLRYREEQVLGRHHDWARGAGTGRITARLTVRRGGRLLLDQQTDLGPGAPGWDGPAVLGGRRACGQLLVVGVGAGEAGEVETGEGEESLMELAEAEAGAAVRVAVGVDAGVVRRLLGF</sequence>
<evidence type="ECO:0000256" key="3">
    <source>
        <dbReference type="SAM" id="MobiDB-lite"/>
    </source>
</evidence>
<dbReference type="AlphaFoldDB" id="A0AAU8JQQ2"/>
<protein>
    <recommendedName>
        <fullName evidence="2">Urease accessory protein UreD</fullName>
    </recommendedName>
</protein>
<keyword evidence="2" id="KW-0996">Nickel insertion</keyword>
<name>A0AAU8JQQ2_9ACTN</name>
<dbReference type="GO" id="GO:0005737">
    <property type="term" value="C:cytoplasm"/>
    <property type="evidence" value="ECO:0007669"/>
    <property type="project" value="UniProtKB-SubCell"/>
</dbReference>
<accession>A0AAU8JQQ2</accession>
<keyword evidence="1 2" id="KW-0143">Chaperone</keyword>
<organism evidence="4">
    <name type="scientific">Kitasatospora camelliae</name>
    <dbReference type="NCBI Taxonomy" id="3156397"/>
    <lineage>
        <taxon>Bacteria</taxon>
        <taxon>Bacillati</taxon>
        <taxon>Actinomycetota</taxon>
        <taxon>Actinomycetes</taxon>
        <taxon>Kitasatosporales</taxon>
        <taxon>Streptomycetaceae</taxon>
        <taxon>Kitasatospora</taxon>
    </lineage>
</organism>
<dbReference type="RefSeq" id="WP_354638664.1">
    <property type="nucleotide sequence ID" value="NZ_CP159872.1"/>
</dbReference>
<evidence type="ECO:0000256" key="1">
    <source>
        <dbReference type="ARBA" id="ARBA00023186"/>
    </source>
</evidence>
<dbReference type="KEGG" id="kcm:ABWK59_06615"/>
<evidence type="ECO:0000313" key="4">
    <source>
        <dbReference type="EMBL" id="XCM78623.1"/>
    </source>
</evidence>
<dbReference type="EMBL" id="CP159872">
    <property type="protein sequence ID" value="XCM78623.1"/>
    <property type="molecule type" value="Genomic_DNA"/>
</dbReference>
<keyword evidence="2" id="KW-0963">Cytoplasm</keyword>
<proteinExistence type="inferred from homology"/>
<dbReference type="GO" id="GO:0016151">
    <property type="term" value="F:nickel cation binding"/>
    <property type="evidence" value="ECO:0007669"/>
    <property type="project" value="UniProtKB-UniRule"/>
</dbReference>
<comment type="function">
    <text evidence="2">Required for maturation of urease via the functional incorporation of the urease nickel metallocenter.</text>
</comment>
<gene>
    <name evidence="2" type="primary">ureD</name>
    <name evidence="4" type="ORF">ABWK59_06615</name>
</gene>
<dbReference type="InterPro" id="IPR002669">
    <property type="entry name" value="UreD"/>
</dbReference>
<feature type="compositionally biased region" description="Low complexity" evidence="3">
    <location>
        <begin position="1"/>
        <end position="21"/>
    </location>
</feature>
<dbReference type="HAMAP" id="MF_01384">
    <property type="entry name" value="UreD"/>
    <property type="match status" value="1"/>
</dbReference>
<evidence type="ECO:0000256" key="2">
    <source>
        <dbReference type="HAMAP-Rule" id="MF_01384"/>
    </source>
</evidence>
<reference evidence="4" key="1">
    <citation type="submission" date="2024-06" db="EMBL/GenBank/DDBJ databases">
        <title>The genome sequences of Kitasatospora sp. strain HUAS MG31.</title>
        <authorList>
            <person name="Mo P."/>
        </authorList>
    </citation>
    <scope>NUCLEOTIDE SEQUENCE</scope>
    <source>
        <strain evidence="4">HUAS MG31</strain>
    </source>
</reference>
<dbReference type="Pfam" id="PF01774">
    <property type="entry name" value="UreD"/>
    <property type="match status" value="1"/>
</dbReference>